<accession>A0A6G1KDA2</accession>
<dbReference type="OrthoDB" id="5379086at2759"/>
<dbReference type="Proteomes" id="UP000799428">
    <property type="component" value="Unassembled WGS sequence"/>
</dbReference>
<dbReference type="EMBL" id="MU005768">
    <property type="protein sequence ID" value="KAF2710804.1"/>
    <property type="molecule type" value="Genomic_DNA"/>
</dbReference>
<sequence>MATTVGTSGSGEPDMALVAELLEEISRRPPALGAMKLLVELYISVGWLDAAMEYANTLKRLSPDDAEVTGFLQLLEKKPEPPTSTPAASSPVPRKPVPTTMQLSENMIAARDDFSQGYKSLRIRAKTFFNDMLHLQALQKKQGLAQTKTSLRVEAIVEGRSAAMKEKMGSAPGSIRSVTRTIQANPEMATGLAIADLEDVMRWVRKPHGIPSGADDDTVRDALVERARGLEIILPDKLKIHCELALMHVEHENLDRNYVNDETMLGDMVKDIPRDNFYVTEDNYAWDMEELAQAITANGGVMRNPLSKIMFTPKDIRGIVTHEHGKVLGILQMEQHEMAKGVRPTTIEKMEELARILLEDQSADSLPSRHAVDEFSAYCATLPELEQKVLDGLRCPAKDSHTLQSYDFTVGEAVRDAKGNRVCFHKTGDFILQAAAHLRNNQGKPPDTNTCVVM</sequence>
<proteinExistence type="predicted"/>
<protein>
    <submittedName>
        <fullName evidence="2">Uncharacterized protein</fullName>
    </submittedName>
</protein>
<keyword evidence="3" id="KW-1185">Reference proteome</keyword>
<dbReference type="AlphaFoldDB" id="A0A6G1KDA2"/>
<evidence type="ECO:0000256" key="1">
    <source>
        <dbReference type="SAM" id="MobiDB-lite"/>
    </source>
</evidence>
<name>A0A6G1KDA2_9PLEO</name>
<reference evidence="2" key="1">
    <citation type="journal article" date="2020" name="Stud. Mycol.">
        <title>101 Dothideomycetes genomes: a test case for predicting lifestyles and emergence of pathogens.</title>
        <authorList>
            <person name="Haridas S."/>
            <person name="Albert R."/>
            <person name="Binder M."/>
            <person name="Bloem J."/>
            <person name="Labutti K."/>
            <person name="Salamov A."/>
            <person name="Andreopoulos B."/>
            <person name="Baker S."/>
            <person name="Barry K."/>
            <person name="Bills G."/>
            <person name="Bluhm B."/>
            <person name="Cannon C."/>
            <person name="Castanera R."/>
            <person name="Culley D."/>
            <person name="Daum C."/>
            <person name="Ezra D."/>
            <person name="Gonzalez J."/>
            <person name="Henrissat B."/>
            <person name="Kuo A."/>
            <person name="Liang C."/>
            <person name="Lipzen A."/>
            <person name="Lutzoni F."/>
            <person name="Magnuson J."/>
            <person name="Mondo S."/>
            <person name="Nolan M."/>
            <person name="Ohm R."/>
            <person name="Pangilinan J."/>
            <person name="Park H.-J."/>
            <person name="Ramirez L."/>
            <person name="Alfaro M."/>
            <person name="Sun H."/>
            <person name="Tritt A."/>
            <person name="Yoshinaga Y."/>
            <person name="Zwiers L.-H."/>
            <person name="Turgeon B."/>
            <person name="Goodwin S."/>
            <person name="Spatafora J."/>
            <person name="Crous P."/>
            <person name="Grigoriev I."/>
        </authorList>
    </citation>
    <scope>NUCLEOTIDE SEQUENCE</scope>
    <source>
        <strain evidence="2">CBS 279.74</strain>
    </source>
</reference>
<evidence type="ECO:0000313" key="2">
    <source>
        <dbReference type="EMBL" id="KAF2710804.1"/>
    </source>
</evidence>
<gene>
    <name evidence="2" type="ORF">K504DRAFT_375752</name>
</gene>
<organism evidence="2 3">
    <name type="scientific">Pleomassaria siparia CBS 279.74</name>
    <dbReference type="NCBI Taxonomy" id="1314801"/>
    <lineage>
        <taxon>Eukaryota</taxon>
        <taxon>Fungi</taxon>
        <taxon>Dikarya</taxon>
        <taxon>Ascomycota</taxon>
        <taxon>Pezizomycotina</taxon>
        <taxon>Dothideomycetes</taxon>
        <taxon>Pleosporomycetidae</taxon>
        <taxon>Pleosporales</taxon>
        <taxon>Pleomassariaceae</taxon>
        <taxon>Pleomassaria</taxon>
    </lineage>
</organism>
<evidence type="ECO:0000313" key="3">
    <source>
        <dbReference type="Proteomes" id="UP000799428"/>
    </source>
</evidence>
<feature type="region of interest" description="Disordered" evidence="1">
    <location>
        <begin position="76"/>
        <end position="96"/>
    </location>
</feature>